<evidence type="ECO:0000256" key="1">
    <source>
        <dbReference type="HAMAP-Rule" id="MF_01054"/>
    </source>
</evidence>
<feature type="domain" description="ACT" evidence="2">
    <location>
        <begin position="4"/>
        <end position="78"/>
    </location>
</feature>
<dbReference type="InterPro" id="IPR045865">
    <property type="entry name" value="ACT-like_dom_sf"/>
</dbReference>
<accession>A0A498CKC1</accession>
<dbReference type="InterPro" id="IPR002912">
    <property type="entry name" value="ACT_dom"/>
</dbReference>
<evidence type="ECO:0000313" key="3">
    <source>
        <dbReference type="EMBL" id="RLL08553.1"/>
    </source>
</evidence>
<dbReference type="EMBL" id="RCHT01000032">
    <property type="protein sequence ID" value="RLL08553.1"/>
    <property type="molecule type" value="Genomic_DNA"/>
</dbReference>
<dbReference type="InterPro" id="IPR022986">
    <property type="entry name" value="UPF0237_ACT"/>
</dbReference>
<dbReference type="PROSITE" id="PS51671">
    <property type="entry name" value="ACT"/>
    <property type="match status" value="1"/>
</dbReference>
<dbReference type="SUPFAM" id="SSF55021">
    <property type="entry name" value="ACT-like"/>
    <property type="match status" value="1"/>
</dbReference>
<comment type="similarity">
    <text evidence="1">Belongs to the UPF0237 family.</text>
</comment>
<name>A0A498CKC1_9FIRM</name>
<dbReference type="PANTHER" id="PTHR34875">
    <property type="entry name" value="UPF0237 PROTEIN MJ1558"/>
    <property type="match status" value="1"/>
</dbReference>
<evidence type="ECO:0000259" key="2">
    <source>
        <dbReference type="PROSITE" id="PS51671"/>
    </source>
</evidence>
<dbReference type="NCBIfam" id="NF001220">
    <property type="entry name" value="PRK00194.1"/>
    <property type="match status" value="1"/>
</dbReference>
<dbReference type="AlphaFoldDB" id="A0A498CKC1"/>
<proteinExistence type="inferred from homology"/>
<reference evidence="3 4" key="1">
    <citation type="submission" date="2018-10" db="EMBL/GenBank/DDBJ databases">
        <title>Anaerotruncus faecis sp. nov., isolated from human feces.</title>
        <authorList>
            <person name="Wang Y.-J."/>
        </authorList>
    </citation>
    <scope>NUCLEOTIDE SEQUENCE [LARGE SCALE GENOMIC DNA]</scope>
    <source>
        <strain evidence="3 4">22A2-44</strain>
    </source>
</reference>
<dbReference type="InterPro" id="IPR050990">
    <property type="entry name" value="UPF0237/GcvR_regulator"/>
</dbReference>
<dbReference type="RefSeq" id="WP_101549482.1">
    <property type="nucleotide sequence ID" value="NZ_DBFBJK010000486.1"/>
</dbReference>
<protein>
    <recommendedName>
        <fullName evidence="1">UPF0237 protein D4A47_11980</fullName>
    </recommendedName>
</protein>
<evidence type="ECO:0000313" key="4">
    <source>
        <dbReference type="Proteomes" id="UP000276301"/>
    </source>
</evidence>
<gene>
    <name evidence="3" type="ORF">D4A47_11980</name>
</gene>
<dbReference type="CDD" id="cd04872">
    <property type="entry name" value="ACT_1ZPV"/>
    <property type="match status" value="1"/>
</dbReference>
<dbReference type="PANTHER" id="PTHR34875:SF6">
    <property type="entry name" value="UPF0237 PROTEIN MJ1558"/>
    <property type="match status" value="1"/>
</dbReference>
<dbReference type="Gene3D" id="3.30.70.260">
    <property type="match status" value="1"/>
</dbReference>
<dbReference type="Proteomes" id="UP000276301">
    <property type="component" value="Unassembled WGS sequence"/>
</dbReference>
<dbReference type="HAMAP" id="MF_01054">
    <property type="entry name" value="UPF0237"/>
    <property type="match status" value="1"/>
</dbReference>
<keyword evidence="4" id="KW-1185">Reference proteome</keyword>
<organism evidence="3 4">
    <name type="scientific">Anaerotruncus massiliensis</name>
    <name type="common">ex Liu et al. 2021</name>
    <dbReference type="NCBI Taxonomy" id="2321404"/>
    <lineage>
        <taxon>Bacteria</taxon>
        <taxon>Bacillati</taxon>
        <taxon>Bacillota</taxon>
        <taxon>Clostridia</taxon>
        <taxon>Eubacteriales</taxon>
        <taxon>Oscillospiraceae</taxon>
        <taxon>Anaerotruncus</taxon>
    </lineage>
</organism>
<sequence length="89" mass="10026">MRAVLTVIGKDHVGILSKVANQCAESNANIIEVTQTVLQDLFCMIMMIDISEVNCEMSELVYQMNRLGEESGLSIHVMHEDVFNSMHRI</sequence>
<dbReference type="Pfam" id="PF13740">
    <property type="entry name" value="ACT_6"/>
    <property type="match status" value="1"/>
</dbReference>
<comment type="caution">
    <text evidence="3">The sequence shown here is derived from an EMBL/GenBank/DDBJ whole genome shotgun (WGS) entry which is preliminary data.</text>
</comment>